<name>A0ABM2YN36_GOSHI</name>
<evidence type="ECO:0000256" key="4">
    <source>
        <dbReference type="ARBA" id="ARBA00022759"/>
    </source>
</evidence>
<dbReference type="Pfam" id="PF08284">
    <property type="entry name" value="RVP_2"/>
    <property type="match status" value="1"/>
</dbReference>
<dbReference type="InterPro" id="IPR041373">
    <property type="entry name" value="RT_RNaseH"/>
</dbReference>
<evidence type="ECO:0000256" key="5">
    <source>
        <dbReference type="ARBA" id="ARBA00022801"/>
    </source>
</evidence>
<dbReference type="Proteomes" id="UP000818029">
    <property type="component" value="Chromosome A08"/>
</dbReference>
<reference evidence="9" key="2">
    <citation type="submission" date="2025-08" db="UniProtKB">
        <authorList>
            <consortium name="RefSeq"/>
        </authorList>
    </citation>
    <scope>IDENTIFICATION</scope>
</reference>
<evidence type="ECO:0000256" key="2">
    <source>
        <dbReference type="ARBA" id="ARBA00022695"/>
    </source>
</evidence>
<dbReference type="RefSeq" id="XP_040931938.1">
    <property type="nucleotide sequence ID" value="XM_041076004.1"/>
</dbReference>
<dbReference type="InterPro" id="IPR021109">
    <property type="entry name" value="Peptidase_aspartic_dom_sf"/>
</dbReference>
<dbReference type="PANTHER" id="PTHR34482:SF36">
    <property type="entry name" value="RETROTRANSPOSON GAG DOMAIN-CONTAINING PROTEIN"/>
    <property type="match status" value="1"/>
</dbReference>
<evidence type="ECO:0000259" key="7">
    <source>
        <dbReference type="Pfam" id="PF17917"/>
    </source>
</evidence>
<accession>A0ABM2YN36</accession>
<evidence type="ECO:0000313" key="8">
    <source>
        <dbReference type="Proteomes" id="UP000818029"/>
    </source>
</evidence>
<keyword evidence="5" id="KW-0378">Hydrolase</keyword>
<dbReference type="Gene3D" id="2.40.70.10">
    <property type="entry name" value="Acid Proteases"/>
    <property type="match status" value="1"/>
</dbReference>
<dbReference type="GeneID" id="121205077"/>
<dbReference type="PANTHER" id="PTHR34482">
    <property type="entry name" value="DNA DAMAGE-INDUCIBLE PROTEIN 1-LIKE"/>
    <property type="match status" value="1"/>
</dbReference>
<feature type="domain" description="Reverse transcriptase RNase H-like" evidence="7">
    <location>
        <begin position="334"/>
        <end position="388"/>
    </location>
</feature>
<keyword evidence="2" id="KW-0548">Nucleotidyltransferase</keyword>
<sequence length="389" mass="44774">MNDINCTPEQKLKGAISLLRDEVYQWWLSVEEGKYVKASYGDAHRLEFINLTQGDRSMVEYKAEFLRLSHYAQGMEACEYEKYVRFKDSLRDSLRVLIVLQRERELTVLVDNAKIAKEVKQVERQNRDHERDIGSLYFYVASIVSENLRISVESTSSEITVLSPLGQSVQVSKLYRDVSLDVQGAIFIANLIELPFGEFNLILDIAWLVEHRVSLDCATRRVILRTEDDKKVVVISERRDYLSNVFSTLVVKNLTLRVPNYAFWSDEYSGCIQRSDESLLAISGLFHAKLSKCEFWFCEVTFLEHVTSNEGIQVDPRKIEVVLDWKQPNNPESGKEFVVYSNALHVWLGCVLMQDGKVVAYASRQLKAHEGNYPTHDLELAIVVFTLKI</sequence>
<evidence type="ECO:0000313" key="9">
    <source>
        <dbReference type="RefSeq" id="XP_040931938.1"/>
    </source>
</evidence>
<evidence type="ECO:0000256" key="3">
    <source>
        <dbReference type="ARBA" id="ARBA00022722"/>
    </source>
</evidence>
<keyword evidence="3" id="KW-0540">Nuclease</keyword>
<dbReference type="InterPro" id="IPR043502">
    <property type="entry name" value="DNA/RNA_pol_sf"/>
</dbReference>
<evidence type="ECO:0000256" key="6">
    <source>
        <dbReference type="ARBA" id="ARBA00022918"/>
    </source>
</evidence>
<reference evidence="8" key="1">
    <citation type="journal article" date="2020" name="Nat. Genet.">
        <title>Genomic diversifications of five Gossypium allopolyploid species and their impact on cotton improvement.</title>
        <authorList>
            <person name="Chen Z.J."/>
            <person name="Sreedasyam A."/>
            <person name="Ando A."/>
            <person name="Song Q."/>
            <person name="De Santiago L.M."/>
            <person name="Hulse-Kemp A.M."/>
            <person name="Ding M."/>
            <person name="Ye W."/>
            <person name="Kirkbride R.C."/>
            <person name="Jenkins J."/>
            <person name="Plott C."/>
            <person name="Lovell J."/>
            <person name="Lin Y.M."/>
            <person name="Vaughn R."/>
            <person name="Liu B."/>
            <person name="Simpson S."/>
            <person name="Scheffler B.E."/>
            <person name="Wen L."/>
            <person name="Saski C.A."/>
            <person name="Grover C.E."/>
            <person name="Hu G."/>
            <person name="Conover J.L."/>
            <person name="Carlson J.W."/>
            <person name="Shu S."/>
            <person name="Boston L.B."/>
            <person name="Williams M."/>
            <person name="Peterson D.G."/>
            <person name="McGee K."/>
            <person name="Jones D.C."/>
            <person name="Wendel J.F."/>
            <person name="Stelly D.M."/>
            <person name="Grimwood J."/>
            <person name="Schmutz J."/>
        </authorList>
    </citation>
    <scope>NUCLEOTIDE SEQUENCE [LARGE SCALE GENOMIC DNA]</scope>
    <source>
        <strain evidence="8">cv. TM-1</strain>
    </source>
</reference>
<dbReference type="Pfam" id="PF17917">
    <property type="entry name" value="RT_RNaseH"/>
    <property type="match status" value="1"/>
</dbReference>
<keyword evidence="4" id="KW-0255">Endonuclease</keyword>
<evidence type="ECO:0000256" key="1">
    <source>
        <dbReference type="ARBA" id="ARBA00022679"/>
    </source>
</evidence>
<dbReference type="SUPFAM" id="SSF56672">
    <property type="entry name" value="DNA/RNA polymerases"/>
    <property type="match status" value="1"/>
</dbReference>
<keyword evidence="8" id="KW-1185">Reference proteome</keyword>
<protein>
    <recommendedName>
        <fullName evidence="7">Reverse transcriptase RNase H-like domain-containing protein</fullName>
    </recommendedName>
</protein>
<proteinExistence type="predicted"/>
<gene>
    <name evidence="9" type="primary">LOC121205077</name>
</gene>
<organism evidence="8 9">
    <name type="scientific">Gossypium hirsutum</name>
    <name type="common">Upland cotton</name>
    <name type="synonym">Gossypium mexicanum</name>
    <dbReference type="NCBI Taxonomy" id="3635"/>
    <lineage>
        <taxon>Eukaryota</taxon>
        <taxon>Viridiplantae</taxon>
        <taxon>Streptophyta</taxon>
        <taxon>Embryophyta</taxon>
        <taxon>Tracheophyta</taxon>
        <taxon>Spermatophyta</taxon>
        <taxon>Magnoliopsida</taxon>
        <taxon>eudicotyledons</taxon>
        <taxon>Gunneridae</taxon>
        <taxon>Pentapetalae</taxon>
        <taxon>rosids</taxon>
        <taxon>malvids</taxon>
        <taxon>Malvales</taxon>
        <taxon>Malvaceae</taxon>
        <taxon>Malvoideae</taxon>
        <taxon>Gossypium</taxon>
    </lineage>
</organism>
<keyword evidence="1" id="KW-0808">Transferase</keyword>
<keyword evidence="6" id="KW-0695">RNA-directed DNA polymerase</keyword>